<reference evidence="2 3" key="1">
    <citation type="submission" date="2017-11" db="EMBL/GenBank/DDBJ databases">
        <authorList>
            <person name="Founou R.C."/>
            <person name="Founou L."/>
            <person name="Allam M."/>
            <person name="Ismail A."/>
            <person name="Essack S.Y."/>
        </authorList>
    </citation>
    <scope>NUCLEOTIDE SEQUENCE [LARGE SCALE GENOMIC DNA]</scope>
    <source>
        <strain evidence="2 3">G703N2B1</strain>
    </source>
</reference>
<accession>A0A7Z1SBA1</accession>
<dbReference type="AlphaFoldDB" id="A0A7Z1SBA1"/>
<dbReference type="EMBL" id="PGWZ01000183">
    <property type="protein sequence ID" value="PPJ77607.1"/>
    <property type="molecule type" value="Genomic_DNA"/>
</dbReference>
<dbReference type="SUPFAM" id="SSF56281">
    <property type="entry name" value="Metallo-hydrolase/oxidoreductase"/>
    <property type="match status" value="1"/>
</dbReference>
<name>A0A7Z1SBA1_STAAU</name>
<protein>
    <submittedName>
        <fullName evidence="2">MBL fold metallo-hydrolase</fullName>
    </submittedName>
</protein>
<dbReference type="PANTHER" id="PTHR47619:SF1">
    <property type="entry name" value="EXODEOXYRIBONUCLEASE WALJ"/>
    <property type="match status" value="1"/>
</dbReference>
<dbReference type="Proteomes" id="UP000238775">
    <property type="component" value="Unassembled WGS sequence"/>
</dbReference>
<dbReference type="InterPro" id="IPR052533">
    <property type="entry name" value="WalJ/YycJ-like"/>
</dbReference>
<dbReference type="InterPro" id="IPR036866">
    <property type="entry name" value="RibonucZ/Hydroxyglut_hydro"/>
</dbReference>
<organism evidence="2 3">
    <name type="scientific">Staphylococcus aureus</name>
    <dbReference type="NCBI Taxonomy" id="1280"/>
    <lineage>
        <taxon>Bacteria</taxon>
        <taxon>Bacillati</taxon>
        <taxon>Bacillota</taxon>
        <taxon>Bacilli</taxon>
        <taxon>Bacillales</taxon>
        <taxon>Staphylococcaceae</taxon>
        <taxon>Staphylococcus</taxon>
    </lineage>
</organism>
<evidence type="ECO:0000313" key="3">
    <source>
        <dbReference type="Proteomes" id="UP000238775"/>
    </source>
</evidence>
<feature type="non-terminal residue" evidence="2">
    <location>
        <position position="94"/>
    </location>
</feature>
<keyword evidence="2" id="KW-0378">Hydrolase</keyword>
<dbReference type="GO" id="GO:0016787">
    <property type="term" value="F:hydrolase activity"/>
    <property type="evidence" value="ECO:0007669"/>
    <property type="project" value="UniProtKB-KW"/>
</dbReference>
<dbReference type="Pfam" id="PF00753">
    <property type="entry name" value="Lactamase_B"/>
    <property type="match status" value="1"/>
</dbReference>
<evidence type="ECO:0000259" key="1">
    <source>
        <dbReference type="Pfam" id="PF00753"/>
    </source>
</evidence>
<feature type="domain" description="Metallo-beta-lactamase" evidence="1">
    <location>
        <begin position="15"/>
        <end position="91"/>
    </location>
</feature>
<gene>
    <name evidence="2" type="ORF">CV021_00995</name>
</gene>
<dbReference type="InterPro" id="IPR001279">
    <property type="entry name" value="Metallo-B-lactamas"/>
</dbReference>
<comment type="caution">
    <text evidence="2">The sequence shown here is derived from an EMBL/GenBank/DDBJ whole genome shotgun (WGS) entry which is preliminary data.</text>
</comment>
<sequence>MSRLIRMSVLASGSTGNATYVESEKGSLLVDVGLTGKKMEELFSQIDRNIKDLNGILVTHEHIDHIKGLGVLARKYKLPIYANENTWKAIEKKD</sequence>
<evidence type="ECO:0000313" key="2">
    <source>
        <dbReference type="EMBL" id="PPJ77607.1"/>
    </source>
</evidence>
<dbReference type="Gene3D" id="3.60.15.10">
    <property type="entry name" value="Ribonuclease Z/Hydroxyacylglutathione hydrolase-like"/>
    <property type="match status" value="1"/>
</dbReference>
<proteinExistence type="predicted"/>
<dbReference type="RefSeq" id="WP_154700544.1">
    <property type="nucleotide sequence ID" value="NZ_PGWZ01000183.1"/>
</dbReference>
<dbReference type="PANTHER" id="PTHR47619">
    <property type="entry name" value="METALLO-HYDROLASE YYCJ-RELATED"/>
    <property type="match status" value="1"/>
</dbReference>